<dbReference type="EMBL" id="GAIX01010172">
    <property type="protein sequence ID" value="JAA82388.1"/>
    <property type="molecule type" value="Transcribed_RNA"/>
</dbReference>
<name>S4P250_9NEOP</name>
<evidence type="ECO:0000313" key="1">
    <source>
        <dbReference type="EMBL" id="JAA82388.1"/>
    </source>
</evidence>
<accession>S4P250</accession>
<reference evidence="1" key="1">
    <citation type="journal article" date="2013" name="BMC Genomics">
        <title>Unscrambling butterfly oogenesis.</title>
        <authorList>
            <person name="Carter J.M."/>
            <person name="Baker S.C."/>
            <person name="Pink R."/>
            <person name="Carter D.R."/>
            <person name="Collins A."/>
            <person name="Tomlin J."/>
            <person name="Gibbs M."/>
            <person name="Breuker C.J."/>
        </authorList>
    </citation>
    <scope>NUCLEOTIDE SEQUENCE</scope>
    <source>
        <tissue evidence="1">Ovary</tissue>
    </source>
</reference>
<sequence length="202" mass="23358">SDFITRITIKNLLKKIKVYFPNDVGKDWLCYCESLLEKSENQIALFDAIIVAIFHVGSDDYKIAFVSKYVPQEAKISYDKIDRKLLSIQEGICRFAQFSRPPVPLECILPYIKGDYVQYCLPMFGSYLNNLPMPQCIKFVSAILNTPVSIQKHALRLAFQCFSVEDLTNLIENVWKTTKNVSLRMTIYKALFEKIENVDQSY</sequence>
<dbReference type="AlphaFoldDB" id="S4P250"/>
<reference evidence="1" key="2">
    <citation type="submission" date="2013-05" db="EMBL/GenBank/DDBJ databases">
        <authorList>
            <person name="Carter J.-M."/>
            <person name="Baker S.C."/>
            <person name="Pink R."/>
            <person name="Carter D.R.F."/>
            <person name="Collins A."/>
            <person name="Tomlin J."/>
            <person name="Gibbs M."/>
            <person name="Breuker C.J."/>
        </authorList>
    </citation>
    <scope>NUCLEOTIDE SEQUENCE</scope>
    <source>
        <tissue evidence="1">Ovary</tissue>
    </source>
</reference>
<proteinExistence type="predicted"/>
<protein>
    <submittedName>
        <fullName evidence="1">Uncharacterized protein</fullName>
    </submittedName>
</protein>
<feature type="non-terminal residue" evidence="1">
    <location>
        <position position="1"/>
    </location>
</feature>
<organism evidence="1">
    <name type="scientific">Pararge aegeria</name>
    <name type="common">speckled wood butterfly</name>
    <dbReference type="NCBI Taxonomy" id="116150"/>
    <lineage>
        <taxon>Eukaryota</taxon>
        <taxon>Metazoa</taxon>
        <taxon>Ecdysozoa</taxon>
        <taxon>Arthropoda</taxon>
        <taxon>Hexapoda</taxon>
        <taxon>Insecta</taxon>
        <taxon>Pterygota</taxon>
        <taxon>Neoptera</taxon>
        <taxon>Endopterygota</taxon>
        <taxon>Lepidoptera</taxon>
        <taxon>Glossata</taxon>
        <taxon>Ditrysia</taxon>
        <taxon>Papilionoidea</taxon>
        <taxon>Nymphalidae</taxon>
        <taxon>Satyrinae</taxon>
        <taxon>Satyrini</taxon>
        <taxon>Parargina</taxon>
        <taxon>Pararge</taxon>
    </lineage>
</organism>
<feature type="non-terminal residue" evidence="1">
    <location>
        <position position="202"/>
    </location>
</feature>